<evidence type="ECO:0000256" key="1">
    <source>
        <dbReference type="ARBA" id="ARBA00022737"/>
    </source>
</evidence>
<evidence type="ECO:0000256" key="2">
    <source>
        <dbReference type="SAM" id="MobiDB-lite"/>
    </source>
</evidence>
<dbReference type="InterPro" id="IPR006530">
    <property type="entry name" value="YD"/>
</dbReference>
<dbReference type="Pfam" id="PF25023">
    <property type="entry name" value="TEN_YD-shell"/>
    <property type="match status" value="1"/>
</dbReference>
<feature type="region of interest" description="Disordered" evidence="2">
    <location>
        <begin position="1911"/>
        <end position="1962"/>
    </location>
</feature>
<dbReference type="EMBL" id="BMQQ01000038">
    <property type="protein sequence ID" value="GGT61045.1"/>
    <property type="molecule type" value="Genomic_DNA"/>
</dbReference>
<feature type="compositionally biased region" description="Basic and acidic residues" evidence="2">
    <location>
        <begin position="1921"/>
        <end position="1933"/>
    </location>
</feature>
<feature type="region of interest" description="Disordered" evidence="2">
    <location>
        <begin position="69"/>
        <end position="109"/>
    </location>
</feature>
<dbReference type="Gene3D" id="2.180.10.10">
    <property type="entry name" value="RHS repeat-associated core"/>
    <property type="match status" value="1"/>
</dbReference>
<accession>A0A918LWS5</accession>
<dbReference type="NCBIfam" id="TIGR03696">
    <property type="entry name" value="Rhs_assc_core"/>
    <property type="match status" value="1"/>
</dbReference>
<proteinExistence type="predicted"/>
<name>A0A918LWS5_9ACTN</name>
<dbReference type="InterPro" id="IPR022385">
    <property type="entry name" value="Rhs_assc_core"/>
</dbReference>
<dbReference type="PANTHER" id="PTHR32305">
    <property type="match status" value="1"/>
</dbReference>
<protein>
    <recommendedName>
        <fullName evidence="3">Teneurin-like YD-shell domain-containing protein</fullName>
    </recommendedName>
</protein>
<evidence type="ECO:0000313" key="4">
    <source>
        <dbReference type="EMBL" id="GGT61045.1"/>
    </source>
</evidence>
<dbReference type="Proteomes" id="UP000619486">
    <property type="component" value="Unassembled WGS sequence"/>
</dbReference>
<feature type="domain" description="Teneurin-like YD-shell" evidence="3">
    <location>
        <begin position="1706"/>
        <end position="1908"/>
    </location>
</feature>
<gene>
    <name evidence="4" type="ORF">GCM10014713_62960</name>
</gene>
<reference evidence="4" key="2">
    <citation type="submission" date="2020-09" db="EMBL/GenBank/DDBJ databases">
        <authorList>
            <person name="Sun Q."/>
            <person name="Ohkuma M."/>
        </authorList>
    </citation>
    <scope>NUCLEOTIDE SEQUENCE</scope>
    <source>
        <strain evidence="4">JCM 3172</strain>
    </source>
</reference>
<dbReference type="InterPro" id="IPR050708">
    <property type="entry name" value="T6SS_VgrG/RHS"/>
</dbReference>
<feature type="compositionally biased region" description="Pro residues" evidence="2">
    <location>
        <begin position="93"/>
        <end position="105"/>
    </location>
</feature>
<organism evidence="4 5">
    <name type="scientific">Streptomyces purpureus</name>
    <dbReference type="NCBI Taxonomy" id="1951"/>
    <lineage>
        <taxon>Bacteria</taxon>
        <taxon>Bacillati</taxon>
        <taxon>Actinomycetota</taxon>
        <taxon>Actinomycetes</taxon>
        <taxon>Kitasatosporales</taxon>
        <taxon>Streptomycetaceae</taxon>
        <taxon>Streptomyces</taxon>
    </lineage>
</organism>
<dbReference type="InterPro" id="IPR031325">
    <property type="entry name" value="RHS_repeat"/>
</dbReference>
<dbReference type="NCBIfam" id="TIGR01643">
    <property type="entry name" value="YD_repeat_2x"/>
    <property type="match status" value="1"/>
</dbReference>
<keyword evidence="5" id="KW-1185">Reference proteome</keyword>
<keyword evidence="1" id="KW-0677">Repeat</keyword>
<feature type="compositionally biased region" description="Polar residues" evidence="2">
    <location>
        <begin position="77"/>
        <end position="91"/>
    </location>
</feature>
<evidence type="ECO:0000259" key="3">
    <source>
        <dbReference type="Pfam" id="PF25023"/>
    </source>
</evidence>
<dbReference type="InterPro" id="IPR056823">
    <property type="entry name" value="TEN-like_YD-shell"/>
</dbReference>
<reference evidence="4" key="1">
    <citation type="journal article" date="2014" name="Int. J. Syst. Evol. Microbiol.">
        <title>Complete genome sequence of Corynebacterium casei LMG S-19264T (=DSM 44701T), isolated from a smear-ripened cheese.</title>
        <authorList>
            <consortium name="US DOE Joint Genome Institute (JGI-PGF)"/>
            <person name="Walter F."/>
            <person name="Albersmeier A."/>
            <person name="Kalinowski J."/>
            <person name="Ruckert C."/>
        </authorList>
    </citation>
    <scope>NUCLEOTIDE SEQUENCE</scope>
    <source>
        <strain evidence="4">JCM 3172</strain>
    </source>
</reference>
<dbReference type="PANTHER" id="PTHR32305:SF17">
    <property type="entry name" value="TRNA NUCLEASE WAPA"/>
    <property type="match status" value="1"/>
</dbReference>
<comment type="caution">
    <text evidence="4">The sequence shown here is derived from an EMBL/GenBank/DDBJ whole genome shotgun (WGS) entry which is preliminary data.</text>
</comment>
<evidence type="ECO:0000313" key="5">
    <source>
        <dbReference type="Proteomes" id="UP000619486"/>
    </source>
</evidence>
<dbReference type="Pfam" id="PF05593">
    <property type="entry name" value="RHS_repeat"/>
    <property type="match status" value="1"/>
</dbReference>
<sequence>MREFFCLVGFIGVGFSMSLRRGFAMPFSKRPGRQAGAHLRTGLTGAISMALGISLLTAPAWAAPNPGFTVRDVPKTPSVNGTDLPRSTQSAPQPTPQRWTPPPTTWPTAGQADVTLTGTTAAKALHTIGGLPVRIGTAPTAAPKAAAPAAKPAADHLRVTLKDRKTAQKAGVEGLLLSVQRTKAQATTGRAELEIDYSRIRGAYGAGWSSRLKLVTLPACALTTPAKAECRTRTLLPTKNNTSKHTLTATVPLAQPTATGTATTAGAAAMAAAPTAAPTGATVLAATAGTDGAEGSFKATSLSPSGSWSAGGNSGGFGWSVPIDIPAAPGGLTPKVQLSYNSSAVDGRTASTNNQPSWIGEGWEYSPGFIERRYASCENDKQGGNNTEKTGDLCWKSENAVLSLNGSSNELVWDAGKGTWKLANDDGSRVERIYDTSPNNSGDEDSEYWRVTTLDGTQYWFGKNRLPGWSTGKDETDSVYTVPVFGNHSGEQGHESTFAASAEQQGWRWNLDYVVDPHGNAMALYYAKGAGYYAKNKKFDAPVAYTRGGYLAKIDYGLRAGAVYSTALPAGRVTFGVSDRCLSDCTFDAAHAASWPDTPVDLICKVATECLQASPSFWDRKRLTSINTYSLVGTALQPVDTWTLTQSFPATGDTSTPSLWLDSIQRTGKAGTVADITLPKTVFGGEMMANRVDAAEGRPPLYKKRITQVTNETGGQTLVTYTPAECTPTALPAADTNTKRCYPSWWTPDGAVDPVKDWFHKYLVNRIVEDDTTAGTGSESKTTTYEYVNGPHWRRDTSEFTLDKHRSWSDFRGYGTVRTYVGTVNRVKTSSTYFLGMAGDTLADGTARTVAKINGITDREDFAGRKAGDWTYDKDGTGGKVVEKTLYTPWESAATATQTVKGITDPDKPTTPAPTLPAKTAQYSGTVKETDQTLLDDGTWRTLTTRRGYDTTYGLLTSAGDDGAGEVEAQCTRTSYVTPDTTNWLIAYPDEVTTSSHTACETAPANTAITGKARTFYDNKAAGAAPAVGKAHVTKTQQAARFGLDGAPVWETLAETTHDQYGRALTVKGQDGQTSTTAYTPTTGAQPTKVTVTNPKGYASSSTFDGMRGLTLTATDANGCTTTSAYDALGRLTQGWRAGRATTDEPNVTHTYNLSATAPSTVTTKALHENGTWRTSVTLYDSLLRARQTQTDAISTAGRVITDSFYDTHGRAFRTNAPYFNSNPVSQTILSVTDNQIPSATLTEYDNRGRTAAAITLSLNVEKWRTTHTYGPTWTASVPPAGGTATLTVSDVRGRIAETRQYKDRNPLIGAAATQYEATTRTYDSAGRLAKLTDASKHNSWTYTYDLRGRQTSTTDPDKGTVATAYGTDGRIQTVKDDRDVTLATTYDELGRKTSLRKDSVTGTKLAEWTYDTATGGKGMPASSIRYDNSVTPAAAYTTAVTGYDTAGRPTGTTVTVPSVTGEEELAGTYTVATTATAVNGLPSTATYTTGNTHATTALPQETVTSQYGAQDQLSIVSGTNTAGTIAQVYLRGAAYSPFGELEQAHLGNLGKRVIQTLTYESSTRRLMGVDVDREAAGPSLLSRLAYTYDPAGNITRIRDAQNDATTVDDQCFSYDWARRMTEAWTTGDACATKPVDGTGTPNLGGVDPYWTSWTFTDTGQRKTETQHKAGPVTADTTRTYTYPTTEGAAQAHGVRSVTATGGATGKDTYAYDVTGNLTLKDTASGPAQTLTWNDEGKLASSTVSGATTSFLYDAEGTRILKRDPDKTTLYLPGGQELALTKATNVLEGTRYYTVPGGSAIRTSNDGKVRLLVADHHNTNVLSVSATTLTFNRRKTLPYGAPRGAAPAFWPGHKGFVGGDIDPTTSFTHIGAREYDPTLGQFISADPLLEIDKPQTLNGYSYAAQNPVTFSDPTGLGLDDGTGRTERPGKKTGEGSGKPRGGVNESPSKQQGRSGAEIAADKTRHDAAVTAVAAFLRAQWAHNPEVQVHTEYWIPGAQRENGKGGWADIVMVFEDDIYVWEMKSAIQAETDGPATLDRYINALNKIEQKKPFGRSVHRGWELPQVATVDPLNARNQLVAQSTRTRPASVRTGSKYKGVVGWWTRRQLPRGRSPEGMEPVTVPAPLTVQAWQPTPQQQRDVALGAITAGVIYVLGRMLTDPTGLSG</sequence>